<comment type="caution">
    <text evidence="10">The sequence shown here is derived from an EMBL/GenBank/DDBJ whole genome shotgun (WGS) entry which is preliminary data.</text>
</comment>
<dbReference type="AlphaFoldDB" id="A0A328AUU3"/>
<gene>
    <name evidence="7 10" type="primary">hemH</name>
    <name evidence="10" type="ORF">DJ018_05045</name>
</gene>
<dbReference type="PANTHER" id="PTHR11108:SF1">
    <property type="entry name" value="FERROCHELATASE, MITOCHONDRIAL"/>
    <property type="match status" value="1"/>
</dbReference>
<evidence type="ECO:0000313" key="10">
    <source>
        <dbReference type="EMBL" id="RAK57314.1"/>
    </source>
</evidence>
<evidence type="ECO:0000256" key="5">
    <source>
        <dbReference type="ARBA" id="ARBA00023244"/>
    </source>
</evidence>
<reference evidence="11" key="1">
    <citation type="submission" date="2018-05" db="EMBL/GenBank/DDBJ databases">
        <authorList>
            <person name="Li X."/>
        </authorList>
    </citation>
    <scope>NUCLEOTIDE SEQUENCE [LARGE SCALE GENOMIC DNA]</scope>
    <source>
        <strain evidence="11">YIM 73061</strain>
    </source>
</reference>
<dbReference type="EC" id="4.98.1.1" evidence="7 8"/>
<dbReference type="InterPro" id="IPR033659">
    <property type="entry name" value="Ferrochelatase_N"/>
</dbReference>
<comment type="pathway">
    <text evidence="7 8">Porphyrin-containing compound metabolism; protoheme biosynthesis; protoheme from protoporphyrin-IX: step 1/1.</text>
</comment>
<dbReference type="PROSITE" id="PS00534">
    <property type="entry name" value="FERROCHELATASE"/>
    <property type="match status" value="1"/>
</dbReference>
<dbReference type="GO" id="GO:0005737">
    <property type="term" value="C:cytoplasm"/>
    <property type="evidence" value="ECO:0007669"/>
    <property type="project" value="UniProtKB-SubCell"/>
</dbReference>
<keyword evidence="2 7" id="KW-0408">Iron</keyword>
<proteinExistence type="inferred from homology"/>
<dbReference type="EMBL" id="QFYR01000001">
    <property type="protein sequence ID" value="RAK57314.1"/>
    <property type="molecule type" value="Genomic_DNA"/>
</dbReference>
<protein>
    <recommendedName>
        <fullName evidence="7 8">Ferrochelatase</fullName>
        <ecNumber evidence="7 8">4.98.1.1</ecNumber>
    </recommendedName>
    <alternativeName>
        <fullName evidence="7">Heme synthase</fullName>
    </alternativeName>
    <alternativeName>
        <fullName evidence="7">Protoheme ferro-lyase</fullName>
    </alternativeName>
</protein>
<keyword evidence="11" id="KW-1185">Reference proteome</keyword>
<dbReference type="PANTHER" id="PTHR11108">
    <property type="entry name" value="FERROCHELATASE"/>
    <property type="match status" value="1"/>
</dbReference>
<dbReference type="GO" id="GO:0006783">
    <property type="term" value="P:heme biosynthetic process"/>
    <property type="evidence" value="ECO:0007669"/>
    <property type="project" value="UniProtKB-UniRule"/>
</dbReference>
<dbReference type="UniPathway" id="UPA00252">
    <property type="reaction ID" value="UER00325"/>
</dbReference>
<sequence length="394" mass="42865">MGRGAVDLQPRPRRPARHPHREPGPGDRPRHRQARGERPVKLAVILFNLGGPDSRAAVKPFLYNLFKDPAIIGLPAIARYPLARLISSRREKTAQANYDIMGGRSPILPETEAQARALEAELKRQAPDVEARCFIAMRYWKPLADETAKQVAAFRPDEVVLLPLYPQFSTTTTASSIKDWARNYKGPGRSRTICCFPTSEGLVQANIDAIREAWDAAGKPSNIRLLFSAHGLPQKVVDAGDPYEAQVRATAAAIAAKIPELSDWHVCFQSRVGPLKWLQPSTDDEIRRAGAEGKGVLIAPLAFVSEHVETLVELDHEYAGLAAEVGCLPYLRARTPGIRAPFIGDLAEATLVSLGRPGGARPFGAWMCPDGLSKCACRASIDSVEDGEPVPGAI</sequence>
<accession>A0A328AUU3</accession>
<dbReference type="OrthoDB" id="9809741at2"/>
<dbReference type="Gene3D" id="3.40.50.1400">
    <property type="match status" value="2"/>
</dbReference>
<dbReference type="GO" id="GO:0004325">
    <property type="term" value="F:ferrochelatase activity"/>
    <property type="evidence" value="ECO:0007669"/>
    <property type="project" value="UniProtKB-UniRule"/>
</dbReference>
<evidence type="ECO:0000313" key="11">
    <source>
        <dbReference type="Proteomes" id="UP000249725"/>
    </source>
</evidence>
<comment type="function">
    <text evidence="7 8">Catalyzes the ferrous insertion into protoporphyrin IX.</text>
</comment>
<keyword evidence="7" id="KW-0479">Metal-binding</keyword>
<dbReference type="CDD" id="cd00419">
    <property type="entry name" value="Ferrochelatase_C"/>
    <property type="match status" value="1"/>
</dbReference>
<dbReference type="Proteomes" id="UP000249725">
    <property type="component" value="Unassembled WGS sequence"/>
</dbReference>
<comment type="catalytic activity">
    <reaction evidence="6">
        <text>Fe-coproporphyrin III + 2 H(+) = coproporphyrin III + Fe(2+)</text>
        <dbReference type="Rhea" id="RHEA:49572"/>
        <dbReference type="ChEBI" id="CHEBI:15378"/>
        <dbReference type="ChEBI" id="CHEBI:29033"/>
        <dbReference type="ChEBI" id="CHEBI:68438"/>
        <dbReference type="ChEBI" id="CHEBI:131725"/>
        <dbReference type="EC" id="4.99.1.9"/>
    </reaction>
    <physiologicalReaction direction="right-to-left" evidence="6">
        <dbReference type="Rhea" id="RHEA:49574"/>
    </physiologicalReaction>
</comment>
<evidence type="ECO:0000256" key="2">
    <source>
        <dbReference type="ARBA" id="ARBA00023004"/>
    </source>
</evidence>
<dbReference type="InterPro" id="IPR019772">
    <property type="entry name" value="Ferrochelatase_AS"/>
</dbReference>
<comment type="similarity">
    <text evidence="1 7 8">Belongs to the ferrochelatase family.</text>
</comment>
<name>A0A328AUU3_9CAUL</name>
<dbReference type="Pfam" id="PF00762">
    <property type="entry name" value="Ferrochelatase"/>
    <property type="match status" value="1"/>
</dbReference>
<dbReference type="HAMAP" id="MF_00323">
    <property type="entry name" value="Ferrochelatase"/>
    <property type="match status" value="1"/>
</dbReference>
<evidence type="ECO:0000256" key="4">
    <source>
        <dbReference type="ARBA" id="ARBA00023239"/>
    </source>
</evidence>
<keyword evidence="5 7" id="KW-0627">Porphyrin biosynthesis</keyword>
<comment type="subcellular location">
    <subcellularLocation>
        <location evidence="7 8">Cytoplasm</location>
    </subcellularLocation>
</comment>
<comment type="catalytic activity">
    <reaction evidence="7 8">
        <text>heme b + 2 H(+) = protoporphyrin IX + Fe(2+)</text>
        <dbReference type="Rhea" id="RHEA:22584"/>
        <dbReference type="ChEBI" id="CHEBI:15378"/>
        <dbReference type="ChEBI" id="CHEBI:29033"/>
        <dbReference type="ChEBI" id="CHEBI:57306"/>
        <dbReference type="ChEBI" id="CHEBI:60344"/>
        <dbReference type="EC" id="4.98.1.1"/>
    </reaction>
</comment>
<feature type="binding site" evidence="7">
    <location>
        <position position="230"/>
    </location>
    <ligand>
        <name>Fe(2+)</name>
        <dbReference type="ChEBI" id="CHEBI:29033"/>
    </ligand>
</feature>
<organism evidence="10 11">
    <name type="scientific">Phenylobacterium deserti</name>
    <dbReference type="NCBI Taxonomy" id="1914756"/>
    <lineage>
        <taxon>Bacteria</taxon>
        <taxon>Pseudomonadati</taxon>
        <taxon>Pseudomonadota</taxon>
        <taxon>Alphaproteobacteria</taxon>
        <taxon>Caulobacterales</taxon>
        <taxon>Caulobacteraceae</taxon>
        <taxon>Phenylobacterium</taxon>
    </lineage>
</organism>
<feature type="compositionally biased region" description="Basic residues" evidence="9">
    <location>
        <begin position="11"/>
        <end position="20"/>
    </location>
</feature>
<evidence type="ECO:0000256" key="3">
    <source>
        <dbReference type="ARBA" id="ARBA00023133"/>
    </source>
</evidence>
<dbReference type="InterPro" id="IPR001015">
    <property type="entry name" value="Ferrochelatase"/>
</dbReference>
<dbReference type="NCBIfam" id="TIGR00109">
    <property type="entry name" value="hemH"/>
    <property type="match status" value="1"/>
</dbReference>
<evidence type="ECO:0000256" key="9">
    <source>
        <dbReference type="SAM" id="MobiDB-lite"/>
    </source>
</evidence>
<dbReference type="GO" id="GO:0046872">
    <property type="term" value="F:metal ion binding"/>
    <property type="evidence" value="ECO:0007669"/>
    <property type="project" value="UniProtKB-KW"/>
</dbReference>
<dbReference type="InterPro" id="IPR033644">
    <property type="entry name" value="Ferrochelatase_C"/>
</dbReference>
<keyword evidence="3 7" id="KW-0350">Heme biosynthesis</keyword>
<dbReference type="CDD" id="cd03411">
    <property type="entry name" value="Ferrochelatase_N"/>
    <property type="match status" value="1"/>
</dbReference>
<evidence type="ECO:0000256" key="1">
    <source>
        <dbReference type="ARBA" id="ARBA00007718"/>
    </source>
</evidence>
<keyword evidence="7 8" id="KW-0963">Cytoplasm</keyword>
<keyword evidence="4 7" id="KW-0456">Lyase</keyword>
<dbReference type="SUPFAM" id="SSF53800">
    <property type="entry name" value="Chelatase"/>
    <property type="match status" value="1"/>
</dbReference>
<feature type="binding site" evidence="7">
    <location>
        <position position="309"/>
    </location>
    <ligand>
        <name>Fe(2+)</name>
        <dbReference type="ChEBI" id="CHEBI:29033"/>
    </ligand>
</feature>
<feature type="region of interest" description="Disordered" evidence="9">
    <location>
        <begin position="1"/>
        <end position="36"/>
    </location>
</feature>
<feature type="compositionally biased region" description="Basic and acidic residues" evidence="9">
    <location>
        <begin position="21"/>
        <end position="36"/>
    </location>
</feature>
<evidence type="ECO:0000256" key="8">
    <source>
        <dbReference type="RuleBase" id="RU000607"/>
    </source>
</evidence>
<evidence type="ECO:0000256" key="6">
    <source>
        <dbReference type="ARBA" id="ARBA00024536"/>
    </source>
</evidence>
<evidence type="ECO:0000256" key="7">
    <source>
        <dbReference type="HAMAP-Rule" id="MF_00323"/>
    </source>
</evidence>